<keyword evidence="2" id="KW-1185">Reference proteome</keyword>
<feature type="non-terminal residue" evidence="1">
    <location>
        <position position="1"/>
    </location>
</feature>
<dbReference type="Proteomes" id="UP001597045">
    <property type="component" value="Unassembled WGS sequence"/>
</dbReference>
<protein>
    <submittedName>
        <fullName evidence="1">DUF899 domain-containing protein</fullName>
    </submittedName>
</protein>
<sequence length="185" mass="20429">SQLLVKHFMFAPDADAGCPSCSLTADNFDGAMAHLNNRDVTLVAVSRAPLAKLTAYKQRMGWGFTWVSSFGSDFNYDYGVSFTPEQQADGATYNFRHEAHPAAELPGMSAFVLQDGVVHHTYSSYARGADAMISAYQLLDRTPRGRDEGDLSYPMAWVRRHDEYPRCGTNTGETRTFVGSKTACH</sequence>
<accession>A0ABW3MGT2</accession>
<gene>
    <name evidence="1" type="ORF">ACFQ1S_26650</name>
</gene>
<evidence type="ECO:0000313" key="1">
    <source>
        <dbReference type="EMBL" id="MFD1048860.1"/>
    </source>
</evidence>
<proteinExistence type="predicted"/>
<dbReference type="InterPro" id="IPR036249">
    <property type="entry name" value="Thioredoxin-like_sf"/>
</dbReference>
<reference evidence="2" key="1">
    <citation type="journal article" date="2019" name="Int. J. Syst. Evol. Microbiol.">
        <title>The Global Catalogue of Microorganisms (GCM) 10K type strain sequencing project: providing services to taxonomists for standard genome sequencing and annotation.</title>
        <authorList>
            <consortium name="The Broad Institute Genomics Platform"/>
            <consortium name="The Broad Institute Genome Sequencing Center for Infectious Disease"/>
            <person name="Wu L."/>
            <person name="Ma J."/>
        </authorList>
    </citation>
    <scope>NUCLEOTIDE SEQUENCE [LARGE SCALE GENOMIC DNA]</scope>
    <source>
        <strain evidence="2">JCM 31486</strain>
    </source>
</reference>
<name>A0ABW3MGT2_9PSEU</name>
<dbReference type="Gene3D" id="3.40.30.10">
    <property type="entry name" value="Glutaredoxin"/>
    <property type="match status" value="1"/>
</dbReference>
<evidence type="ECO:0000313" key="2">
    <source>
        <dbReference type="Proteomes" id="UP001597045"/>
    </source>
</evidence>
<dbReference type="SUPFAM" id="SSF52833">
    <property type="entry name" value="Thioredoxin-like"/>
    <property type="match status" value="1"/>
</dbReference>
<dbReference type="InterPro" id="IPR010296">
    <property type="entry name" value="DUF899_thioredox"/>
</dbReference>
<organism evidence="1 2">
    <name type="scientific">Kibdelosporangium lantanae</name>
    <dbReference type="NCBI Taxonomy" id="1497396"/>
    <lineage>
        <taxon>Bacteria</taxon>
        <taxon>Bacillati</taxon>
        <taxon>Actinomycetota</taxon>
        <taxon>Actinomycetes</taxon>
        <taxon>Pseudonocardiales</taxon>
        <taxon>Pseudonocardiaceae</taxon>
        <taxon>Kibdelosporangium</taxon>
    </lineage>
</organism>
<dbReference type="EMBL" id="JBHTIS010001836">
    <property type="protein sequence ID" value="MFD1048860.1"/>
    <property type="molecule type" value="Genomic_DNA"/>
</dbReference>
<comment type="caution">
    <text evidence="1">The sequence shown here is derived from an EMBL/GenBank/DDBJ whole genome shotgun (WGS) entry which is preliminary data.</text>
</comment>
<dbReference type="Pfam" id="PF05988">
    <property type="entry name" value="DUF899"/>
    <property type="match status" value="1"/>
</dbReference>